<organism evidence="1 2">
    <name type="scientific">Roseiterribacter gracilis</name>
    <dbReference type="NCBI Taxonomy" id="2812848"/>
    <lineage>
        <taxon>Bacteria</taxon>
        <taxon>Pseudomonadati</taxon>
        <taxon>Pseudomonadota</taxon>
        <taxon>Alphaproteobacteria</taxon>
        <taxon>Rhodospirillales</taxon>
        <taxon>Roseiterribacteraceae</taxon>
        <taxon>Roseiterribacter</taxon>
    </lineage>
</organism>
<dbReference type="Proteomes" id="UP000681075">
    <property type="component" value="Unassembled WGS sequence"/>
</dbReference>
<evidence type="ECO:0000313" key="1">
    <source>
        <dbReference type="EMBL" id="GIL39642.1"/>
    </source>
</evidence>
<comment type="caution">
    <text evidence="1">The sequence shown here is derived from an EMBL/GenBank/DDBJ whole genome shotgun (WGS) entry which is preliminary data.</text>
</comment>
<accession>A0A8S8XC41</accession>
<proteinExistence type="predicted"/>
<evidence type="ECO:0000313" key="2">
    <source>
        <dbReference type="Proteomes" id="UP000681075"/>
    </source>
</evidence>
<sequence>MNDIAEARIADHVAMGDDTLLQTRDAHIAARDYLAAACEAVRARPDEPGRWAARRLAWIAVEATCIAALQRRAEASHGDAFERALHRVAVGRALAALAGGVEITAGEAVRPSDLGLEDEAVAWFETPSMMRLRQDAASPTYLREIAQTLASGIRIDLGNSALARILWPSPSDEEARIPADATRATIRACAALTLAALAQDPATPAEIAALYQARTAPMLNDDAAERDRREISLAARLL</sequence>
<dbReference type="RefSeq" id="WP_420242744.1">
    <property type="nucleotide sequence ID" value="NZ_BOPV01000001.1"/>
</dbReference>
<dbReference type="AlphaFoldDB" id="A0A8S8XC41"/>
<protein>
    <submittedName>
        <fullName evidence="1">Uncharacterized protein</fullName>
    </submittedName>
</protein>
<dbReference type="EMBL" id="BOPV01000001">
    <property type="protein sequence ID" value="GIL39642.1"/>
    <property type="molecule type" value="Genomic_DNA"/>
</dbReference>
<gene>
    <name evidence="1" type="ORF">TMPK1_18790</name>
</gene>
<keyword evidence="2" id="KW-1185">Reference proteome</keyword>
<reference evidence="1" key="1">
    <citation type="submission" date="2021-02" db="EMBL/GenBank/DDBJ databases">
        <title>Genome sequence of Rhodospirillales sp. strain TMPK1 isolated from soil.</title>
        <authorList>
            <person name="Nakai R."/>
            <person name="Kusada H."/>
            <person name="Tamaki H."/>
        </authorList>
    </citation>
    <scope>NUCLEOTIDE SEQUENCE</scope>
    <source>
        <strain evidence="1">TMPK1</strain>
    </source>
</reference>
<name>A0A8S8XC41_9PROT</name>